<dbReference type="PIRSF" id="PIRSF036979">
    <property type="entry name" value="Arginase"/>
    <property type="match status" value="1"/>
</dbReference>
<comment type="catalytic activity">
    <reaction evidence="5">
        <text>N-formimidoyl-L-glutamate + H2O = formamide + L-glutamate</text>
        <dbReference type="Rhea" id="RHEA:22492"/>
        <dbReference type="ChEBI" id="CHEBI:15377"/>
        <dbReference type="ChEBI" id="CHEBI:16397"/>
        <dbReference type="ChEBI" id="CHEBI:29985"/>
        <dbReference type="ChEBI" id="CHEBI:58928"/>
        <dbReference type="EC" id="3.5.3.8"/>
    </reaction>
</comment>
<feature type="binding site" evidence="5 7">
    <location>
        <position position="235"/>
    </location>
    <ligand>
        <name>Mn(2+)</name>
        <dbReference type="ChEBI" id="CHEBI:29035"/>
        <label>1</label>
    </ligand>
</feature>
<dbReference type="GO" id="GO:0033389">
    <property type="term" value="P:putrescine biosynthetic process from arginine, via agmatine"/>
    <property type="evidence" value="ECO:0007669"/>
    <property type="project" value="TreeGrafter"/>
</dbReference>
<dbReference type="EC" id="3.5.3.8" evidence="5 6"/>
<dbReference type="KEGG" id="ctak:4412677_01255"/>
<dbReference type="Gene3D" id="3.40.800.10">
    <property type="entry name" value="Ureohydrolase domain"/>
    <property type="match status" value="1"/>
</dbReference>
<dbReference type="GO" id="GO:0019556">
    <property type="term" value="P:L-histidine catabolic process to glutamate and formamide"/>
    <property type="evidence" value="ECO:0007669"/>
    <property type="project" value="UniProtKB-UniRule"/>
</dbReference>
<dbReference type="AlphaFoldDB" id="A0A239X9S5"/>
<keyword evidence="3 5" id="KW-0369">Histidine metabolism</keyword>
<dbReference type="CDD" id="cd09988">
    <property type="entry name" value="Formimidoylglutamase"/>
    <property type="match status" value="1"/>
</dbReference>
<feature type="binding site" evidence="5 7">
    <location>
        <position position="121"/>
    </location>
    <ligand>
        <name>Mn(2+)</name>
        <dbReference type="ChEBI" id="CHEBI:29035"/>
        <label>1</label>
    </ligand>
</feature>
<comment type="function">
    <text evidence="5">Catalyzes the conversion of N-formimidoyl-L-glutamate to L-glutamate and formamide.</text>
</comment>
<reference evidence="9 10" key="1">
    <citation type="submission" date="2017-06" db="EMBL/GenBank/DDBJ databases">
        <authorList>
            <consortium name="Pathogen Informatics"/>
        </authorList>
    </citation>
    <scope>NUCLEOTIDE SEQUENCE [LARGE SCALE GENOMIC DNA]</scope>
    <source>
        <strain evidence="9 10">NCTC13490</strain>
    </source>
</reference>
<protein>
    <recommendedName>
        <fullName evidence="5 6">Formimidoylglutamase</fullName>
        <ecNumber evidence="5 6">3.5.3.8</ecNumber>
    </recommendedName>
    <alternativeName>
        <fullName evidence="5">Formiminoglutamase</fullName>
    </alternativeName>
    <alternativeName>
        <fullName evidence="5">Formiminoglutamate hydrolase</fullName>
    </alternativeName>
</protein>
<keyword evidence="10" id="KW-1185">Reference proteome</keyword>
<evidence type="ECO:0000256" key="4">
    <source>
        <dbReference type="ARBA" id="ARBA00023211"/>
    </source>
</evidence>
<comment type="cofactor">
    <cofactor evidence="5 7">
        <name>Mn(2+)</name>
        <dbReference type="ChEBI" id="CHEBI:29035"/>
    </cofactor>
    <text evidence="5 7">Binds 2 manganese ions per subunit.</text>
</comment>
<keyword evidence="4 5" id="KW-0464">Manganese</keyword>
<comment type="pathway">
    <text evidence="5">Amino-acid degradation; L-histidine degradation into L-glutamate; L-glutamate from N-formimidoyl-L-glutamate (hydrolase route): step 1/1.</text>
</comment>
<dbReference type="PANTHER" id="PTHR11358:SF35">
    <property type="entry name" value="FORMIMIDOYLGLUTAMASE"/>
    <property type="match status" value="1"/>
</dbReference>
<dbReference type="PANTHER" id="PTHR11358">
    <property type="entry name" value="ARGINASE/AGMATINASE"/>
    <property type="match status" value="1"/>
</dbReference>
<comment type="similarity">
    <text evidence="5 8">Belongs to the arginase family.</text>
</comment>
<dbReference type="Proteomes" id="UP000215196">
    <property type="component" value="Chromosome 1"/>
</dbReference>
<dbReference type="GO" id="GO:0030145">
    <property type="term" value="F:manganese ion binding"/>
    <property type="evidence" value="ECO:0007669"/>
    <property type="project" value="UniProtKB-UniRule"/>
</dbReference>
<evidence type="ECO:0000256" key="1">
    <source>
        <dbReference type="ARBA" id="ARBA00022723"/>
    </source>
</evidence>
<dbReference type="GO" id="GO:0019557">
    <property type="term" value="P:L-histidine catabolic process to glutamate and formate"/>
    <property type="evidence" value="ECO:0007669"/>
    <property type="project" value="UniProtKB-UniPathway"/>
</dbReference>
<accession>A0A239X9S5</accession>
<dbReference type="InterPro" id="IPR023696">
    <property type="entry name" value="Ureohydrolase_dom_sf"/>
</dbReference>
<dbReference type="GO" id="GO:0008783">
    <property type="term" value="F:agmatinase activity"/>
    <property type="evidence" value="ECO:0007669"/>
    <property type="project" value="TreeGrafter"/>
</dbReference>
<feature type="binding site" evidence="7">
    <location>
        <position position="148"/>
    </location>
    <ligand>
        <name>Mn(2+)</name>
        <dbReference type="ChEBI" id="CHEBI:29035"/>
        <label>1</label>
    </ligand>
</feature>
<keyword evidence="1 5" id="KW-0479">Metal-binding</keyword>
<dbReference type="GO" id="GO:0050415">
    <property type="term" value="F:formimidoylglutamase activity"/>
    <property type="evidence" value="ECO:0007669"/>
    <property type="project" value="UniProtKB-UniRule"/>
</dbReference>
<feature type="binding site" evidence="5 7">
    <location>
        <position position="150"/>
    </location>
    <ligand>
        <name>Mn(2+)</name>
        <dbReference type="ChEBI" id="CHEBI:29035"/>
        <label>1</label>
    </ligand>
</feature>
<dbReference type="SUPFAM" id="SSF52768">
    <property type="entry name" value="Arginase/deacetylase"/>
    <property type="match status" value="1"/>
</dbReference>
<sequence length="311" mass="35011">MEDYKNIWSGRFDGDEALHHRVFQRISFDKNISPKDFVLHGFAVDEGVKRNKGRVGAKDAPDIIRKNMSNFPVVFPDFILRDFGNVYCANQNLENAQQELADKVTGILGKGGKSVVLGGGHEVTFAHYSGIKKAFPNQKIGIINLDAHFDNREPEIGVGASSGTGFWQIAQDGQIYSLHIGIQRNSNTLKLFDTAHRYGMKYILADELFFENLPSVYQRIDELFAEVDVMYLTVCMDVFNASIAPGVSALAYNGLFADTVFTHFFRHILKNEKLVAMDVAEVNPVYDIGERTARLAASLVNEWFMNHYRES</sequence>
<proteinExistence type="inferred from homology"/>
<dbReference type="InterPro" id="IPR006035">
    <property type="entry name" value="Ureohydrolase"/>
</dbReference>
<feature type="binding site" evidence="5">
    <location>
        <position position="235"/>
    </location>
    <ligand>
        <name>Mn(2+)</name>
        <dbReference type="ChEBI" id="CHEBI:29035"/>
        <label>2</label>
    </ligand>
</feature>
<feature type="binding site" evidence="5">
    <location>
        <position position="148"/>
    </location>
    <ligand>
        <name>Mn(2+)</name>
        <dbReference type="ChEBI" id="CHEBI:29035"/>
        <label>2</label>
    </ligand>
</feature>
<evidence type="ECO:0000256" key="5">
    <source>
        <dbReference type="HAMAP-Rule" id="MF_00737"/>
    </source>
</evidence>
<gene>
    <name evidence="5 9" type="primary">hutG</name>
    <name evidence="9" type="ORF">SAMEA4412677_01255</name>
</gene>
<dbReference type="EMBL" id="LT906465">
    <property type="protein sequence ID" value="SNV43432.1"/>
    <property type="molecule type" value="Genomic_DNA"/>
</dbReference>
<evidence type="ECO:0000256" key="8">
    <source>
        <dbReference type="PROSITE-ProRule" id="PRU00742"/>
    </source>
</evidence>
<evidence type="ECO:0000256" key="6">
    <source>
        <dbReference type="NCBIfam" id="TIGR01227"/>
    </source>
</evidence>
<dbReference type="NCBIfam" id="TIGR01227">
    <property type="entry name" value="hutG"/>
    <property type="match status" value="1"/>
</dbReference>
<dbReference type="InterPro" id="IPR005923">
    <property type="entry name" value="HutG"/>
</dbReference>
<dbReference type="PROSITE" id="PS51409">
    <property type="entry name" value="ARGINASE_2"/>
    <property type="match status" value="1"/>
</dbReference>
<feature type="binding site" evidence="5">
    <location>
        <position position="237"/>
    </location>
    <ligand>
        <name>Mn(2+)</name>
        <dbReference type="ChEBI" id="CHEBI:29035"/>
        <label>2</label>
    </ligand>
</feature>
<evidence type="ECO:0000313" key="10">
    <source>
        <dbReference type="Proteomes" id="UP000215196"/>
    </source>
</evidence>
<evidence type="ECO:0000256" key="7">
    <source>
        <dbReference type="PIRSR" id="PIRSR036979-1"/>
    </source>
</evidence>
<feature type="binding site" evidence="7">
    <location>
        <position position="237"/>
    </location>
    <ligand>
        <name>Mn(2+)</name>
        <dbReference type="ChEBI" id="CHEBI:29035"/>
        <label>1</label>
    </ligand>
</feature>
<feature type="binding site" evidence="5">
    <location>
        <position position="146"/>
    </location>
    <ligand>
        <name>Mn(2+)</name>
        <dbReference type="ChEBI" id="CHEBI:29035"/>
        <label>2</label>
    </ligand>
</feature>
<dbReference type="Pfam" id="PF00491">
    <property type="entry name" value="Arginase"/>
    <property type="match status" value="1"/>
</dbReference>
<feature type="binding site" evidence="5 7">
    <location>
        <position position="146"/>
    </location>
    <ligand>
        <name>Mn(2+)</name>
        <dbReference type="ChEBI" id="CHEBI:29035"/>
        <label>1</label>
    </ligand>
</feature>
<evidence type="ECO:0000256" key="3">
    <source>
        <dbReference type="ARBA" id="ARBA00022808"/>
    </source>
</evidence>
<keyword evidence="2 5" id="KW-0378">Hydrolase</keyword>
<organism evidence="9 10">
    <name type="scientific">Chryseobacterium taklimakanense</name>
    <dbReference type="NCBI Taxonomy" id="536441"/>
    <lineage>
        <taxon>Bacteria</taxon>
        <taxon>Pseudomonadati</taxon>
        <taxon>Bacteroidota</taxon>
        <taxon>Flavobacteriia</taxon>
        <taxon>Flavobacteriales</taxon>
        <taxon>Weeksellaceae</taxon>
        <taxon>Chryseobacterium group</taxon>
        <taxon>Chryseobacterium</taxon>
    </lineage>
</organism>
<evidence type="ECO:0000313" key="9">
    <source>
        <dbReference type="EMBL" id="SNV43432.1"/>
    </source>
</evidence>
<dbReference type="HAMAP" id="MF_00737">
    <property type="entry name" value="Formimidoylglutam"/>
    <property type="match status" value="1"/>
</dbReference>
<evidence type="ECO:0000256" key="2">
    <source>
        <dbReference type="ARBA" id="ARBA00022801"/>
    </source>
</evidence>
<dbReference type="UniPathway" id="UPA00379">
    <property type="reaction ID" value="UER00552"/>
</dbReference>
<name>A0A239X9S5_9FLAO</name>